<protein>
    <submittedName>
        <fullName evidence="2">Putative serine threonine protein kinase protein</fullName>
    </submittedName>
</protein>
<reference evidence="2 3" key="1">
    <citation type="journal article" date="2020" name="Phytopathology">
        <title>A high-quality genome resource of Botrytis fragariae, a new and rapidly spreading fungal pathogen causing strawberry gray mold in the U.S.A.</title>
        <authorList>
            <person name="Wu Y."/>
            <person name="Saski C.A."/>
            <person name="Schnabel G."/>
            <person name="Xiao S."/>
            <person name="Hu M."/>
        </authorList>
    </citation>
    <scope>NUCLEOTIDE SEQUENCE [LARGE SCALE GENOMIC DNA]</scope>
    <source>
        <strain evidence="2 3">BVB16</strain>
    </source>
</reference>
<dbReference type="AlphaFoldDB" id="A0A8H6AYK2"/>
<dbReference type="InterPro" id="IPR002575">
    <property type="entry name" value="Aminoglycoside_PTrfase"/>
</dbReference>
<evidence type="ECO:0000313" key="2">
    <source>
        <dbReference type="EMBL" id="KAF5875998.1"/>
    </source>
</evidence>
<sequence length="299" mass="34364">MSTDLKIRASDLPDGTESSMDFLDSSFFQNDRGQCLPTPAEILALAGNEARKPQPPPVIFEHLNLLVKWGRYVTVAEAQCLWIIQKDLGDEVPVPETYGWRVDGDYVFIYMELIRGVTLKHQWDFMDDSDKTIVCEQLSKVISSLRSVEQDPQDPFIGSLSRGHLSDIIIENQPPGGPFAIIEQFNEYFSSLPWFRFTLPNNFKDPWREYLPDDGSIKLTHGDLHRGNIIVSPTTPPRVLAIIDWAHCGWYPDYWEYCKAANTCSYDGEWRNKWIPTFLTPRVEVHRIFAEYTHAMGAF</sequence>
<dbReference type="PANTHER" id="PTHR21310">
    <property type="entry name" value="AMINOGLYCOSIDE PHOSPHOTRANSFERASE-RELATED-RELATED"/>
    <property type="match status" value="1"/>
</dbReference>
<dbReference type="InterPro" id="IPR051678">
    <property type="entry name" value="AGP_Transferase"/>
</dbReference>
<dbReference type="RefSeq" id="XP_037194944.1">
    <property type="nucleotide sequence ID" value="XM_037332816.1"/>
</dbReference>
<dbReference type="PANTHER" id="PTHR21310:SF54">
    <property type="entry name" value="AMINOGLYCOSIDE PHOSPHOTRANSFERASE DOMAIN-CONTAINING PROTEIN"/>
    <property type="match status" value="1"/>
</dbReference>
<dbReference type="Gene3D" id="3.90.1200.10">
    <property type="match status" value="1"/>
</dbReference>
<dbReference type="OrthoDB" id="5404599at2759"/>
<keyword evidence="2" id="KW-0808">Transferase</keyword>
<dbReference type="EMBL" id="JABFCT010000004">
    <property type="protein sequence ID" value="KAF5875998.1"/>
    <property type="molecule type" value="Genomic_DNA"/>
</dbReference>
<dbReference type="GO" id="GO:0016301">
    <property type="term" value="F:kinase activity"/>
    <property type="evidence" value="ECO:0007669"/>
    <property type="project" value="UniProtKB-KW"/>
</dbReference>
<dbReference type="GeneID" id="59256508"/>
<evidence type="ECO:0000259" key="1">
    <source>
        <dbReference type="Pfam" id="PF01636"/>
    </source>
</evidence>
<feature type="domain" description="Aminoglycoside phosphotransferase" evidence="1">
    <location>
        <begin position="87"/>
        <end position="261"/>
    </location>
</feature>
<comment type="caution">
    <text evidence="2">The sequence shown here is derived from an EMBL/GenBank/DDBJ whole genome shotgun (WGS) entry which is preliminary data.</text>
</comment>
<dbReference type="SUPFAM" id="SSF56112">
    <property type="entry name" value="Protein kinase-like (PK-like)"/>
    <property type="match status" value="1"/>
</dbReference>
<dbReference type="InterPro" id="IPR011009">
    <property type="entry name" value="Kinase-like_dom_sf"/>
</dbReference>
<proteinExistence type="predicted"/>
<organism evidence="2 3">
    <name type="scientific">Botrytis fragariae</name>
    <dbReference type="NCBI Taxonomy" id="1964551"/>
    <lineage>
        <taxon>Eukaryota</taxon>
        <taxon>Fungi</taxon>
        <taxon>Dikarya</taxon>
        <taxon>Ascomycota</taxon>
        <taxon>Pezizomycotina</taxon>
        <taxon>Leotiomycetes</taxon>
        <taxon>Helotiales</taxon>
        <taxon>Sclerotiniaceae</taxon>
        <taxon>Botrytis</taxon>
    </lineage>
</organism>
<evidence type="ECO:0000313" key="3">
    <source>
        <dbReference type="Proteomes" id="UP000531561"/>
    </source>
</evidence>
<gene>
    <name evidence="2" type="ORF">Bfra_002394</name>
</gene>
<dbReference type="Pfam" id="PF01636">
    <property type="entry name" value="APH"/>
    <property type="match status" value="1"/>
</dbReference>
<dbReference type="Proteomes" id="UP000531561">
    <property type="component" value="Unassembled WGS sequence"/>
</dbReference>
<keyword evidence="3" id="KW-1185">Reference proteome</keyword>
<accession>A0A8H6AYK2</accession>
<name>A0A8H6AYK2_9HELO</name>
<keyword evidence="2" id="KW-0418">Kinase</keyword>